<accession>A0A2X3J832</accession>
<gene>
    <name evidence="1" type="ORF">NCTC12120_05375</name>
</gene>
<proteinExistence type="predicted"/>
<dbReference type="EMBL" id="UAVU01000009">
    <property type="protein sequence ID" value="SQC92183.1"/>
    <property type="molecule type" value="Genomic_DNA"/>
</dbReference>
<reference evidence="1 2" key="1">
    <citation type="submission" date="2018-06" db="EMBL/GenBank/DDBJ databases">
        <authorList>
            <consortium name="Pathogen Informatics"/>
            <person name="Doyle S."/>
        </authorList>
    </citation>
    <scope>NUCLEOTIDE SEQUENCE [LARGE SCALE GENOMIC DNA]</scope>
    <source>
        <strain evidence="1 2">NCTC12120</strain>
    </source>
</reference>
<evidence type="ECO:0000313" key="1">
    <source>
        <dbReference type="EMBL" id="SQC92183.1"/>
    </source>
</evidence>
<organism evidence="1 2">
    <name type="scientific">Cedecea neteri</name>
    <dbReference type="NCBI Taxonomy" id="158822"/>
    <lineage>
        <taxon>Bacteria</taxon>
        <taxon>Pseudomonadati</taxon>
        <taxon>Pseudomonadota</taxon>
        <taxon>Gammaproteobacteria</taxon>
        <taxon>Enterobacterales</taxon>
        <taxon>Enterobacteriaceae</taxon>
        <taxon>Cedecea</taxon>
    </lineage>
</organism>
<name>A0A2X3J832_9ENTR</name>
<evidence type="ECO:0000313" key="2">
    <source>
        <dbReference type="Proteomes" id="UP000251197"/>
    </source>
</evidence>
<dbReference type="Proteomes" id="UP000251197">
    <property type="component" value="Unassembled WGS sequence"/>
</dbReference>
<sequence>MTMDIGPSDGGSPSVHVSTADTAIIIPQMNGDIVPLECDLQLRTLWTQRQVEDHRTCGSAAGRDGKHAGLRVFCE</sequence>
<dbReference type="AlphaFoldDB" id="A0A2X3J832"/>
<protein>
    <submittedName>
        <fullName evidence="1">Uncharacterized protein</fullName>
    </submittedName>
</protein>